<dbReference type="OrthoDB" id="7830145at2"/>
<feature type="region of interest" description="Disordered" evidence="1">
    <location>
        <begin position="281"/>
        <end position="314"/>
    </location>
</feature>
<evidence type="ECO:0000313" key="4">
    <source>
        <dbReference type="Proteomes" id="UP000295696"/>
    </source>
</evidence>
<dbReference type="Proteomes" id="UP000295696">
    <property type="component" value="Unassembled WGS sequence"/>
</dbReference>
<reference evidence="3 4" key="1">
    <citation type="submission" date="2019-03" db="EMBL/GenBank/DDBJ databases">
        <title>Genomic Encyclopedia of Type Strains, Phase IV (KMG-IV): sequencing the most valuable type-strain genomes for metagenomic binning, comparative biology and taxonomic classification.</title>
        <authorList>
            <person name="Goeker M."/>
        </authorList>
    </citation>
    <scope>NUCLEOTIDE SEQUENCE [LARGE SCALE GENOMIC DNA]</scope>
    <source>
        <strain evidence="3 4">DSM 104836</strain>
    </source>
</reference>
<comment type="caution">
    <text evidence="3">The sequence shown here is derived from an EMBL/GenBank/DDBJ whole genome shotgun (WGS) entry which is preliminary data.</text>
</comment>
<keyword evidence="2" id="KW-0472">Membrane</keyword>
<evidence type="ECO:0000313" key="3">
    <source>
        <dbReference type="EMBL" id="TCS60281.1"/>
    </source>
</evidence>
<dbReference type="EMBL" id="SLZU01000015">
    <property type="protein sequence ID" value="TCS60281.1"/>
    <property type="molecule type" value="Genomic_DNA"/>
</dbReference>
<feature type="transmembrane region" description="Helical" evidence="2">
    <location>
        <begin position="395"/>
        <end position="417"/>
    </location>
</feature>
<gene>
    <name evidence="3" type="ORF">EDD52_115101</name>
</gene>
<feature type="region of interest" description="Disordered" evidence="1">
    <location>
        <begin position="107"/>
        <end position="131"/>
    </location>
</feature>
<protein>
    <submittedName>
        <fullName evidence="3">Uncharacterized protein</fullName>
    </submittedName>
</protein>
<dbReference type="AlphaFoldDB" id="A0A4V2UN18"/>
<proteinExistence type="predicted"/>
<feature type="transmembrane region" description="Helical" evidence="2">
    <location>
        <begin position="608"/>
        <end position="627"/>
    </location>
</feature>
<feature type="region of interest" description="Disordered" evidence="1">
    <location>
        <begin position="638"/>
        <end position="660"/>
    </location>
</feature>
<dbReference type="RefSeq" id="WP_132247396.1">
    <property type="nucleotide sequence ID" value="NZ_SLZU01000015.1"/>
</dbReference>
<feature type="transmembrane region" description="Helical" evidence="2">
    <location>
        <begin position="139"/>
        <end position="157"/>
    </location>
</feature>
<feature type="transmembrane region" description="Helical" evidence="2">
    <location>
        <begin position="567"/>
        <end position="588"/>
    </location>
</feature>
<feature type="transmembrane region" description="Helical" evidence="2">
    <location>
        <begin position="537"/>
        <end position="555"/>
    </location>
</feature>
<feature type="transmembrane region" description="Helical" evidence="2">
    <location>
        <begin position="483"/>
        <end position="508"/>
    </location>
</feature>
<evidence type="ECO:0000256" key="1">
    <source>
        <dbReference type="SAM" id="MobiDB-lite"/>
    </source>
</evidence>
<organism evidence="3 4">
    <name type="scientific">Primorskyibacter sedentarius</name>
    <dbReference type="NCBI Taxonomy" id="745311"/>
    <lineage>
        <taxon>Bacteria</taxon>
        <taxon>Pseudomonadati</taxon>
        <taxon>Pseudomonadota</taxon>
        <taxon>Alphaproteobacteria</taxon>
        <taxon>Rhodobacterales</taxon>
        <taxon>Roseobacteraceae</taxon>
        <taxon>Primorskyibacter</taxon>
    </lineage>
</organism>
<keyword evidence="2" id="KW-1133">Transmembrane helix</keyword>
<feature type="compositionally biased region" description="Basic and acidic residues" evidence="1">
    <location>
        <begin position="300"/>
        <end position="312"/>
    </location>
</feature>
<name>A0A4V2UN18_9RHOB</name>
<evidence type="ECO:0000256" key="2">
    <source>
        <dbReference type="SAM" id="Phobius"/>
    </source>
</evidence>
<keyword evidence="4" id="KW-1185">Reference proteome</keyword>
<feature type="transmembrane region" description="Helical" evidence="2">
    <location>
        <begin position="6"/>
        <end position="22"/>
    </location>
</feature>
<accession>A0A4V2UN18</accession>
<keyword evidence="2" id="KW-0812">Transmembrane</keyword>
<sequence length="660" mass="72886">MSDGLALFIGAAIIAFFSYDRFDRETHQGGRQLERVVSLLSPNKMRAQRVVLRAYIFYALALLVIYLFMCAYAELLPYFGGPDFGGEAIGAREIPIVGADNASQVTTGFNPAEAPGSQQLSNEASPKEENKRLGVDSTVSLTVALIIVGLAPSFPALQRVEGWIRLTSHRLAGIPTWVIGASEDLSRNTLGIVSSDTNAIPDNQLLIPRGFWERMLQYQIGARGKLTAPDEFRHDLEIIFATATWILNRKLKLANLEAQRAFDPLAESLRQRTASLIQQLDEKSDFRPGHSTPPSVASDPKPEEKADVEQKGNDIPIELQRESWERLAEETADLANDLHILLALYVEHEIITAEQDNPTTNAGPKDITRQRILARKKLQKFLGSMLEDRRVPGRLPLSTMTIWFWTIAVVLSLALLWSMGPGRLETALQLYGNSGNFYSRAITYTLGASNQYCIPILVALMIRDGARQADRWNNICDSHWTRGLPQAIFVIGFSWTVAALIIVGLGLWQSALTLSWEANREVAWTALRAIFEYNAPSAFRGAVLAWLVLYLLDWPTPNDNEESVSSLRWAVWAAIIMALCGALTRFAMSQAALAHNTRTSLDDIDRGLIAYAAIYAGLIGFAVMFCLSEAIRSARVGNPARSSTGRRSKASADAAPQNGE</sequence>
<feature type="transmembrane region" description="Helical" evidence="2">
    <location>
        <begin position="50"/>
        <end position="69"/>
    </location>
</feature>